<evidence type="ECO:0000313" key="1">
    <source>
        <dbReference type="EMBL" id="CAI4009406.1"/>
    </source>
</evidence>
<evidence type="ECO:0000313" key="2">
    <source>
        <dbReference type="EMBL" id="CAL1162781.1"/>
    </source>
</evidence>
<dbReference type="Proteomes" id="UP001152797">
    <property type="component" value="Unassembled WGS sequence"/>
</dbReference>
<name>A0A9P1DGX3_9DINO</name>
<comment type="caution">
    <text evidence="1">The sequence shown here is derived from an EMBL/GenBank/DDBJ whole genome shotgun (WGS) entry which is preliminary data.</text>
</comment>
<gene>
    <name evidence="1" type="ORF">C1SCF055_LOCUS34770</name>
</gene>
<keyword evidence="3" id="KW-1185">Reference proteome</keyword>
<sequence length="506" mass="57056">MSCLSYLTHLLNHFNSDVLLGGFHKKCLDTASTALRPYILPCLPGYLRLDVKGTKDITTKGAREKLLKALVDSALESDLARNWTGSLPRVATLHGAYRRPTIKDKDVVPHSFTFICRQSMPSSLLDEANQRLPSWYERHDSDVFCLIKAFVSAENFDDGNDSGSDQDAPSLAPLKTRLINAMEEVTSIGNMGKFIDSKFNVDDGTRRRFAKVMLDLFALPEVAECVRKKFETSAPQVLTHVPVASRAGVYVNPFHLDMGEGAKFGHIGKWPSNVAIRTHFPSVVQRGFETEREPLEIKFPEDLFGTGKEVPHFSVQYVDGHGKAIMVLAVFALLDHLEVTHDEIIADKDMIELIASLKYIRVNYSHFTTPEQCMYEAVRVKRLTTRRAAVRDLLSKAIADYNKLTSNKAFRIKDDLKKVIYGVIRCPSEFLETLKAASDFYKWEHGAWTMDSLADDYYVPGTCLCSQSVTDDWWRQTKALHGQTQCVPPTKSELNFKGVNHLMIKQ</sequence>
<organism evidence="1">
    <name type="scientific">Cladocopium goreaui</name>
    <dbReference type="NCBI Taxonomy" id="2562237"/>
    <lineage>
        <taxon>Eukaryota</taxon>
        <taxon>Sar</taxon>
        <taxon>Alveolata</taxon>
        <taxon>Dinophyceae</taxon>
        <taxon>Suessiales</taxon>
        <taxon>Symbiodiniaceae</taxon>
        <taxon>Cladocopium</taxon>
    </lineage>
</organism>
<dbReference type="EMBL" id="CAMXCT020004518">
    <property type="protein sequence ID" value="CAL1162781.1"/>
    <property type="molecule type" value="Genomic_DNA"/>
</dbReference>
<evidence type="ECO:0000313" key="3">
    <source>
        <dbReference type="Proteomes" id="UP001152797"/>
    </source>
</evidence>
<dbReference type="AlphaFoldDB" id="A0A9P1DGX3"/>
<dbReference type="EMBL" id="CAMXCT010004518">
    <property type="protein sequence ID" value="CAI4009406.1"/>
    <property type="molecule type" value="Genomic_DNA"/>
</dbReference>
<reference evidence="1" key="1">
    <citation type="submission" date="2022-10" db="EMBL/GenBank/DDBJ databases">
        <authorList>
            <person name="Chen Y."/>
            <person name="Dougan E. K."/>
            <person name="Chan C."/>
            <person name="Rhodes N."/>
            <person name="Thang M."/>
        </authorList>
    </citation>
    <scope>NUCLEOTIDE SEQUENCE</scope>
</reference>
<reference evidence="2" key="2">
    <citation type="submission" date="2024-04" db="EMBL/GenBank/DDBJ databases">
        <authorList>
            <person name="Chen Y."/>
            <person name="Shah S."/>
            <person name="Dougan E. K."/>
            <person name="Thang M."/>
            <person name="Chan C."/>
        </authorList>
    </citation>
    <scope>NUCLEOTIDE SEQUENCE [LARGE SCALE GENOMIC DNA]</scope>
</reference>
<proteinExistence type="predicted"/>
<accession>A0A9P1DGX3</accession>
<protein>
    <submittedName>
        <fullName evidence="1">Uncharacterized protein</fullName>
    </submittedName>
</protein>
<dbReference type="EMBL" id="CAMXCT030004518">
    <property type="protein sequence ID" value="CAL4796718.1"/>
    <property type="molecule type" value="Genomic_DNA"/>
</dbReference>